<dbReference type="Pfam" id="PF04413">
    <property type="entry name" value="Glycos_transf_N"/>
    <property type="match status" value="1"/>
</dbReference>
<dbReference type="Gene3D" id="3.40.50.2000">
    <property type="entry name" value="Glycogen Phosphorylase B"/>
    <property type="match status" value="1"/>
</dbReference>
<comment type="pathway">
    <text evidence="2 11">Bacterial outer membrane biogenesis; LPS core biosynthesis.</text>
</comment>
<gene>
    <name evidence="13" type="ORF">F2P47_09915</name>
</gene>
<evidence type="ECO:0000256" key="8">
    <source>
        <dbReference type="ARBA" id="ARBA00049183"/>
    </source>
</evidence>
<keyword evidence="11" id="KW-0448">Lipopolysaccharide biosynthesis</keyword>
<dbReference type="PANTHER" id="PTHR42755:SF1">
    <property type="entry name" value="3-DEOXY-D-MANNO-OCTULOSONIC ACID TRANSFERASE, MITOCHONDRIAL-RELATED"/>
    <property type="match status" value="1"/>
</dbReference>
<feature type="site" description="Transition state stabilizer" evidence="10">
    <location>
        <position position="218"/>
    </location>
</feature>
<evidence type="ECO:0000256" key="11">
    <source>
        <dbReference type="RuleBase" id="RU365103"/>
    </source>
</evidence>
<dbReference type="Proteomes" id="UP000468901">
    <property type="component" value="Unassembled WGS sequence"/>
</dbReference>
<evidence type="ECO:0000256" key="9">
    <source>
        <dbReference type="PIRSR" id="PIRSR639901-1"/>
    </source>
</evidence>
<comment type="caution">
    <text evidence="13">The sequence shown here is derived from an EMBL/GenBank/DDBJ whole genome shotgun (WGS) entry which is preliminary data.</text>
</comment>
<dbReference type="InterPro" id="IPR007507">
    <property type="entry name" value="Glycos_transf_N"/>
</dbReference>
<reference evidence="13 14" key="1">
    <citation type="submission" date="2019-09" db="EMBL/GenBank/DDBJ databases">
        <title>Parvibaculum sedimenti sp. nov., isolated from sediment.</title>
        <authorList>
            <person name="Wang Y."/>
        </authorList>
    </citation>
    <scope>NUCLEOTIDE SEQUENCE [LARGE SCALE GENOMIC DNA]</scope>
    <source>
        <strain evidence="13 14">HXT-9</strain>
    </source>
</reference>
<keyword evidence="11" id="KW-0472">Membrane</keyword>
<evidence type="ECO:0000256" key="4">
    <source>
        <dbReference type="ARBA" id="ARBA00012621"/>
    </source>
</evidence>
<feature type="site" description="Transition state stabilizer" evidence="10">
    <location>
        <position position="142"/>
    </location>
</feature>
<evidence type="ECO:0000256" key="1">
    <source>
        <dbReference type="ARBA" id="ARBA00003394"/>
    </source>
</evidence>
<dbReference type="GO" id="GO:0043842">
    <property type="term" value="F:Kdo transferase activity"/>
    <property type="evidence" value="ECO:0007669"/>
    <property type="project" value="UniProtKB-EC"/>
</dbReference>
<evidence type="ECO:0000313" key="14">
    <source>
        <dbReference type="Proteomes" id="UP000468901"/>
    </source>
</evidence>
<name>A0A6N6VMR8_9HYPH</name>
<dbReference type="PANTHER" id="PTHR42755">
    <property type="entry name" value="3-DEOXY-MANNO-OCTULOSONATE CYTIDYLYLTRANSFERASE"/>
    <property type="match status" value="1"/>
</dbReference>
<keyword evidence="11" id="KW-1003">Cell membrane</keyword>
<evidence type="ECO:0000256" key="2">
    <source>
        <dbReference type="ARBA" id="ARBA00004713"/>
    </source>
</evidence>
<evidence type="ECO:0000313" key="13">
    <source>
        <dbReference type="EMBL" id="KAB7739991.1"/>
    </source>
</evidence>
<evidence type="ECO:0000259" key="12">
    <source>
        <dbReference type="Pfam" id="PF04413"/>
    </source>
</evidence>
<feature type="active site" description="Proton acceptor" evidence="9">
    <location>
        <position position="74"/>
    </location>
</feature>
<dbReference type="Gene3D" id="3.40.50.11720">
    <property type="entry name" value="3-Deoxy-D-manno-octulosonic-acid transferase, N-terminal domain"/>
    <property type="match status" value="1"/>
</dbReference>
<accession>A0A6N6VMR8</accession>
<evidence type="ECO:0000256" key="5">
    <source>
        <dbReference type="ARBA" id="ARBA00019077"/>
    </source>
</evidence>
<evidence type="ECO:0000256" key="10">
    <source>
        <dbReference type="PIRSR" id="PIRSR639901-2"/>
    </source>
</evidence>
<dbReference type="GO" id="GO:0009244">
    <property type="term" value="P:lipopolysaccharide core region biosynthetic process"/>
    <property type="evidence" value="ECO:0007669"/>
    <property type="project" value="UniProtKB-UniRule"/>
</dbReference>
<dbReference type="UniPathway" id="UPA00958"/>
<organism evidence="13 14">
    <name type="scientific">Parvibaculum sedimenti</name>
    <dbReference type="NCBI Taxonomy" id="2608632"/>
    <lineage>
        <taxon>Bacteria</taxon>
        <taxon>Pseudomonadati</taxon>
        <taxon>Pseudomonadota</taxon>
        <taxon>Alphaproteobacteria</taxon>
        <taxon>Hyphomicrobiales</taxon>
        <taxon>Parvibaculaceae</taxon>
        <taxon>Parvibaculum</taxon>
    </lineage>
</organism>
<dbReference type="InterPro" id="IPR038107">
    <property type="entry name" value="Glycos_transf_N_sf"/>
</dbReference>
<comment type="subcellular location">
    <subcellularLocation>
        <location evidence="11">Cell membrane</location>
    </subcellularLocation>
</comment>
<evidence type="ECO:0000256" key="7">
    <source>
        <dbReference type="ARBA" id="ARBA00031445"/>
    </source>
</evidence>
<keyword evidence="6 11" id="KW-0808">Transferase</keyword>
<dbReference type="EC" id="2.4.99.12" evidence="4 11"/>
<dbReference type="AlphaFoldDB" id="A0A6N6VMR8"/>
<dbReference type="FunFam" id="3.40.50.2000:FF:000032">
    <property type="entry name" value="3-deoxy-D-manno-octulosonic acid transferase"/>
    <property type="match status" value="1"/>
</dbReference>
<sequence length="439" mass="47168">MTTGRSHRSESAGLGLAAYRLATRALGPALPLLLALRMRRGKEDASRLTERCGIPSLDRPDGKLVWIHAASVGESLSVLPLIDRLIAANLHVLITTGTVTSAHLMGERLPEGAIHQFAALDHPDYAARFLDHWKPDLAVWVESEFWPNLIVATHERGIPLALINARITQRSFEGWQRFPRFIANLLDRFSLLLAQDEASARRLEGLGAHTVGIPGNLKHDAAPLTADEKELAALRAAIDARPIWIATNTHEGEEKAAADAHQALAASHPGLLTLIVPRHPARGTAIAAELKKRGFNVARRSLGEAISLATDIYLADTLGELGLFYRLADIAFIGGTLTNTGGHNPFEPARLHSALIAGPSDFNFSESYASFEKADALIRIEDASTLAKAVARLLDDATERTRRSDAAEIIASTSSGATDRTVSALRALLKTPATGGSDA</sequence>
<dbReference type="GO" id="GO:0005886">
    <property type="term" value="C:plasma membrane"/>
    <property type="evidence" value="ECO:0007669"/>
    <property type="project" value="UniProtKB-SubCell"/>
</dbReference>
<keyword evidence="14" id="KW-1185">Reference proteome</keyword>
<comment type="catalytic activity">
    <reaction evidence="8 11">
        <text>lipid IVA (E. coli) + CMP-3-deoxy-beta-D-manno-octulosonate = alpha-Kdo-(2-&gt;6)-lipid IVA (E. coli) + CMP + H(+)</text>
        <dbReference type="Rhea" id="RHEA:28066"/>
        <dbReference type="ChEBI" id="CHEBI:15378"/>
        <dbReference type="ChEBI" id="CHEBI:58603"/>
        <dbReference type="ChEBI" id="CHEBI:60364"/>
        <dbReference type="ChEBI" id="CHEBI:60377"/>
        <dbReference type="ChEBI" id="CHEBI:85987"/>
        <dbReference type="EC" id="2.4.99.12"/>
    </reaction>
</comment>
<proteinExistence type="inferred from homology"/>
<feature type="domain" description="3-deoxy-D-manno-octulosonic-acid transferase N-terminal" evidence="12">
    <location>
        <begin position="47"/>
        <end position="220"/>
    </location>
</feature>
<protein>
    <recommendedName>
        <fullName evidence="5 11">3-deoxy-D-manno-octulosonic acid transferase</fullName>
        <shortName evidence="11">Kdo transferase</shortName>
        <ecNumber evidence="4 11">2.4.99.12</ecNumber>
    </recommendedName>
    <alternativeName>
        <fullName evidence="7 11">Lipid IV(A) 3-deoxy-D-manno-octulosonic acid transferase</fullName>
    </alternativeName>
</protein>
<dbReference type="EMBL" id="WESC01000008">
    <property type="protein sequence ID" value="KAB7739991.1"/>
    <property type="molecule type" value="Genomic_DNA"/>
</dbReference>
<comment type="function">
    <text evidence="1 11">Involved in lipopolysaccharide (LPS) biosynthesis. Catalyzes the transfer of 3-deoxy-D-manno-octulosonate (Kdo) residue(s) from CMP-Kdo to lipid IV(A), the tetraacyldisaccharide-1,4'-bisphosphate precursor of lipid A.</text>
</comment>
<evidence type="ECO:0000256" key="6">
    <source>
        <dbReference type="ARBA" id="ARBA00022679"/>
    </source>
</evidence>
<dbReference type="SUPFAM" id="SSF53756">
    <property type="entry name" value="UDP-Glycosyltransferase/glycogen phosphorylase"/>
    <property type="match status" value="1"/>
</dbReference>
<dbReference type="InterPro" id="IPR039901">
    <property type="entry name" value="Kdotransferase"/>
</dbReference>
<evidence type="ECO:0000256" key="3">
    <source>
        <dbReference type="ARBA" id="ARBA00006380"/>
    </source>
</evidence>
<dbReference type="GO" id="GO:0009245">
    <property type="term" value="P:lipid A biosynthetic process"/>
    <property type="evidence" value="ECO:0007669"/>
    <property type="project" value="TreeGrafter"/>
</dbReference>
<comment type="similarity">
    <text evidence="3">Belongs to the glycosyltransferase group 1 family. Glycosyltransferase 30 subfamily.</text>
</comment>